<keyword evidence="7" id="KW-1185">Reference proteome</keyword>
<dbReference type="Pfam" id="PF19567">
    <property type="entry name" value="CpsB_CapC"/>
    <property type="match status" value="1"/>
</dbReference>
<evidence type="ECO:0000256" key="2">
    <source>
        <dbReference type="ARBA" id="ARBA00022801"/>
    </source>
</evidence>
<dbReference type="PANTHER" id="PTHR39181">
    <property type="entry name" value="TYROSINE-PROTEIN PHOSPHATASE YWQE"/>
    <property type="match status" value="1"/>
</dbReference>
<evidence type="ECO:0000313" key="6">
    <source>
        <dbReference type="EMBL" id="MBD7938634.1"/>
    </source>
</evidence>
<dbReference type="Proteomes" id="UP000657931">
    <property type="component" value="Unassembled WGS sequence"/>
</dbReference>
<organism evidence="6 7">
    <name type="scientific">Cytobacillus stercorigallinarum</name>
    <dbReference type="NCBI Taxonomy" id="2762240"/>
    <lineage>
        <taxon>Bacteria</taxon>
        <taxon>Bacillati</taxon>
        <taxon>Bacillota</taxon>
        <taxon>Bacilli</taxon>
        <taxon>Bacillales</taxon>
        <taxon>Bacillaceae</taxon>
        <taxon>Cytobacillus</taxon>
    </lineage>
</organism>
<comment type="caution">
    <text evidence="6">The sequence shown here is derived from an EMBL/GenBank/DDBJ whole genome shotgun (WGS) entry which is preliminary data.</text>
</comment>
<keyword evidence="2 5" id="KW-0378">Hydrolase</keyword>
<name>A0ABR8QSX8_9BACI</name>
<accession>A0ABR8QSX8</accession>
<dbReference type="InterPro" id="IPR016667">
    <property type="entry name" value="Caps_polysacc_synth_CpsB/CapC"/>
</dbReference>
<evidence type="ECO:0000256" key="4">
    <source>
        <dbReference type="ARBA" id="ARBA00051722"/>
    </source>
</evidence>
<reference evidence="6 7" key="1">
    <citation type="submission" date="2020-08" db="EMBL/GenBank/DDBJ databases">
        <title>A Genomic Blueprint of the Chicken Gut Microbiome.</title>
        <authorList>
            <person name="Gilroy R."/>
            <person name="Ravi A."/>
            <person name="Getino M."/>
            <person name="Pursley I."/>
            <person name="Horton D.L."/>
            <person name="Alikhan N.-F."/>
            <person name="Baker D."/>
            <person name="Gharbi K."/>
            <person name="Hall N."/>
            <person name="Watson M."/>
            <person name="Adriaenssens E.M."/>
            <person name="Foster-Nyarko E."/>
            <person name="Jarju S."/>
            <person name="Secka A."/>
            <person name="Antonio M."/>
            <person name="Oren A."/>
            <person name="Chaudhuri R."/>
            <person name="La Ragione R.M."/>
            <person name="Hildebrand F."/>
            <person name="Pallen M.J."/>
        </authorList>
    </citation>
    <scope>NUCLEOTIDE SEQUENCE [LARGE SCALE GENOMIC DNA]</scope>
    <source>
        <strain evidence="6 7">Sa5YUA1</strain>
    </source>
</reference>
<dbReference type="RefSeq" id="WP_191816058.1">
    <property type="nucleotide sequence ID" value="NZ_JACSQT010000009.1"/>
</dbReference>
<dbReference type="EMBL" id="JACSQT010000009">
    <property type="protein sequence ID" value="MBD7938634.1"/>
    <property type="molecule type" value="Genomic_DNA"/>
</dbReference>
<dbReference type="PIRSF" id="PIRSF016557">
    <property type="entry name" value="Caps_synth_CpsB"/>
    <property type="match status" value="1"/>
</dbReference>
<keyword evidence="3 5" id="KW-0904">Protein phosphatase</keyword>
<dbReference type="SUPFAM" id="SSF89550">
    <property type="entry name" value="PHP domain-like"/>
    <property type="match status" value="1"/>
</dbReference>
<comment type="catalytic activity">
    <reaction evidence="4 5">
        <text>O-phospho-L-tyrosyl-[protein] + H2O = L-tyrosyl-[protein] + phosphate</text>
        <dbReference type="Rhea" id="RHEA:10684"/>
        <dbReference type="Rhea" id="RHEA-COMP:10136"/>
        <dbReference type="Rhea" id="RHEA-COMP:20101"/>
        <dbReference type="ChEBI" id="CHEBI:15377"/>
        <dbReference type="ChEBI" id="CHEBI:43474"/>
        <dbReference type="ChEBI" id="CHEBI:46858"/>
        <dbReference type="ChEBI" id="CHEBI:61978"/>
        <dbReference type="EC" id="3.1.3.48"/>
    </reaction>
</comment>
<dbReference type="InterPro" id="IPR016195">
    <property type="entry name" value="Pol/histidinol_Pase-like"/>
</dbReference>
<proteinExistence type="inferred from homology"/>
<comment type="similarity">
    <text evidence="1 5">Belongs to the metallo-dependent hydrolases superfamily. CpsB/CapC family.</text>
</comment>
<dbReference type="Gene3D" id="3.20.20.140">
    <property type="entry name" value="Metal-dependent hydrolases"/>
    <property type="match status" value="1"/>
</dbReference>
<dbReference type="PANTHER" id="PTHR39181:SF1">
    <property type="entry name" value="TYROSINE-PROTEIN PHOSPHATASE YWQE"/>
    <property type="match status" value="1"/>
</dbReference>
<evidence type="ECO:0000256" key="5">
    <source>
        <dbReference type="PIRNR" id="PIRNR016557"/>
    </source>
</evidence>
<dbReference type="EC" id="3.1.3.48" evidence="5"/>
<sequence>MIDIHCHILPHLDDGAQTFEESYNMAKQAINEGITAIIATPHYQEKYRNDKEKIVGEAYRLNERLQAEDFPLTIHPGQEVRIFGEVLQEWQEGKIQTLADTNYMFIEFPSNHVPKYTEKLFYDMQLEGLIPIIVHPERNQQLIEQPELLYFLVKKGALTQVTAGSLVGHFGKNVKKFTQQIIEANLTHFIASDAHNTTTRPFHFNKAIDTLDKLYGTDIVYLFTENAELLLNGENVMKEMPEKIKRKRVFGLF</sequence>
<evidence type="ECO:0000313" key="7">
    <source>
        <dbReference type="Proteomes" id="UP000657931"/>
    </source>
</evidence>
<protein>
    <recommendedName>
        <fullName evidence="5">Tyrosine-protein phosphatase</fullName>
        <ecNumber evidence="5">3.1.3.48</ecNumber>
    </recommendedName>
</protein>
<evidence type="ECO:0000256" key="3">
    <source>
        <dbReference type="ARBA" id="ARBA00022912"/>
    </source>
</evidence>
<gene>
    <name evidence="6" type="ORF">H9655_16490</name>
</gene>
<evidence type="ECO:0000256" key="1">
    <source>
        <dbReference type="ARBA" id="ARBA00005750"/>
    </source>
</evidence>